<dbReference type="EMBL" id="CP093343">
    <property type="protein sequence ID" value="WOG84186.1"/>
    <property type="molecule type" value="Genomic_DNA"/>
</dbReference>
<keyword evidence="2" id="KW-1185">Reference proteome</keyword>
<name>A0A166HY05_DAUCS</name>
<gene>
    <name evidence="1" type="ORF">DCAR_0103367</name>
</gene>
<accession>A0A166HY05</accession>
<organism evidence="1 2">
    <name type="scientific">Daucus carota subsp. sativus</name>
    <name type="common">Carrot</name>
    <dbReference type="NCBI Taxonomy" id="79200"/>
    <lineage>
        <taxon>Eukaryota</taxon>
        <taxon>Viridiplantae</taxon>
        <taxon>Streptophyta</taxon>
        <taxon>Embryophyta</taxon>
        <taxon>Tracheophyta</taxon>
        <taxon>Spermatophyta</taxon>
        <taxon>Magnoliopsida</taxon>
        <taxon>eudicotyledons</taxon>
        <taxon>Gunneridae</taxon>
        <taxon>Pentapetalae</taxon>
        <taxon>asterids</taxon>
        <taxon>campanulids</taxon>
        <taxon>Apiales</taxon>
        <taxon>Apiaceae</taxon>
        <taxon>Apioideae</taxon>
        <taxon>Scandiceae</taxon>
        <taxon>Daucinae</taxon>
        <taxon>Daucus</taxon>
        <taxon>Daucus sect. Daucus</taxon>
    </lineage>
</organism>
<proteinExistence type="predicted"/>
<reference evidence="1" key="1">
    <citation type="journal article" date="2016" name="Nat. Genet.">
        <title>A high-quality carrot genome assembly provides new insights into carotenoid accumulation and asterid genome evolution.</title>
        <authorList>
            <person name="Iorizzo M."/>
            <person name="Ellison S."/>
            <person name="Senalik D."/>
            <person name="Zeng P."/>
            <person name="Satapoomin P."/>
            <person name="Huang J."/>
            <person name="Bowman M."/>
            <person name="Iovene M."/>
            <person name="Sanseverino W."/>
            <person name="Cavagnaro P."/>
            <person name="Yildiz M."/>
            <person name="Macko-Podgorni A."/>
            <person name="Moranska E."/>
            <person name="Grzebelus E."/>
            <person name="Grzebelus D."/>
            <person name="Ashrafi H."/>
            <person name="Zheng Z."/>
            <person name="Cheng S."/>
            <person name="Spooner D."/>
            <person name="Van Deynze A."/>
            <person name="Simon P."/>
        </authorList>
    </citation>
    <scope>NUCLEOTIDE SEQUENCE</scope>
    <source>
        <tissue evidence="1">Leaf</tissue>
    </source>
</reference>
<dbReference type="Gramene" id="KZN10528">
    <property type="protein sequence ID" value="KZN10528"/>
    <property type="gene ID" value="DCAR_003184"/>
</dbReference>
<evidence type="ECO:0000313" key="1">
    <source>
        <dbReference type="EMBL" id="WOG84186.1"/>
    </source>
</evidence>
<reference evidence="1" key="2">
    <citation type="submission" date="2022-03" db="EMBL/GenBank/DDBJ databases">
        <title>Draft title - Genomic analysis of global carrot germplasm unveils the trajectory of domestication and the origin of high carotenoid orange carrot.</title>
        <authorList>
            <person name="Iorizzo M."/>
            <person name="Ellison S."/>
            <person name="Senalik D."/>
            <person name="Macko-Podgorni A."/>
            <person name="Grzebelus D."/>
            <person name="Bostan H."/>
            <person name="Rolling W."/>
            <person name="Curaba J."/>
            <person name="Simon P."/>
        </authorList>
    </citation>
    <scope>NUCLEOTIDE SEQUENCE</scope>
    <source>
        <tissue evidence="1">Leaf</tissue>
    </source>
</reference>
<sequence length="135" mass="14349">MSSPKGGDNMGKGEKGAPEPQQPRAVGPYRGLVIRNDDFSIGLGLDFKEPLNHWFLQTKEAKTHPTNASEPRAPVSSEPDKKNSLITPSPEMGPKPLAFVPAVNGATFSNGVPNVEDAAAAEMNGSKDIDLDLKL</sequence>
<dbReference type="Proteomes" id="UP000077755">
    <property type="component" value="Chromosome 1"/>
</dbReference>
<protein>
    <submittedName>
        <fullName evidence="1">Uncharacterized protein</fullName>
    </submittedName>
</protein>
<evidence type="ECO:0000313" key="2">
    <source>
        <dbReference type="Proteomes" id="UP000077755"/>
    </source>
</evidence>
<dbReference type="AlphaFoldDB" id="A0A166HY05"/>